<dbReference type="RefSeq" id="WP_386421035.1">
    <property type="nucleotide sequence ID" value="NZ_BAAATU010000022.1"/>
</dbReference>
<evidence type="ECO:0000256" key="4">
    <source>
        <dbReference type="ARBA" id="ARBA00012574"/>
    </source>
</evidence>
<dbReference type="InterPro" id="IPR000994">
    <property type="entry name" value="Pept_M24"/>
</dbReference>
<keyword evidence="7" id="KW-0464">Manganese</keyword>
<evidence type="ECO:0000259" key="9">
    <source>
        <dbReference type="SMART" id="SM01011"/>
    </source>
</evidence>
<evidence type="ECO:0000256" key="6">
    <source>
        <dbReference type="ARBA" id="ARBA00022801"/>
    </source>
</evidence>
<evidence type="ECO:0000313" key="10">
    <source>
        <dbReference type="EMBL" id="MFC5918041.1"/>
    </source>
</evidence>
<gene>
    <name evidence="10" type="ORF">ACFP1B_32115</name>
</gene>
<dbReference type="Pfam" id="PF05195">
    <property type="entry name" value="AMP_N"/>
    <property type="match status" value="1"/>
</dbReference>
<dbReference type="Gene3D" id="3.90.230.10">
    <property type="entry name" value="Creatinase/methionine aminopeptidase superfamily"/>
    <property type="match status" value="1"/>
</dbReference>
<evidence type="ECO:0000313" key="11">
    <source>
        <dbReference type="Proteomes" id="UP001596200"/>
    </source>
</evidence>
<dbReference type="SMART" id="SM01011">
    <property type="entry name" value="AMP_N"/>
    <property type="match status" value="1"/>
</dbReference>
<dbReference type="CDD" id="cd01087">
    <property type="entry name" value="Prolidase"/>
    <property type="match status" value="1"/>
</dbReference>
<evidence type="ECO:0000256" key="7">
    <source>
        <dbReference type="ARBA" id="ARBA00023211"/>
    </source>
</evidence>
<name>A0ABW1GW66_9ACTN</name>
<evidence type="ECO:0000256" key="3">
    <source>
        <dbReference type="ARBA" id="ARBA00008766"/>
    </source>
</evidence>
<keyword evidence="11" id="KW-1185">Reference proteome</keyword>
<dbReference type="Gene3D" id="3.40.350.10">
    <property type="entry name" value="Creatinase/prolidase N-terminal domain"/>
    <property type="match status" value="1"/>
</dbReference>
<dbReference type="PANTHER" id="PTHR43226">
    <property type="entry name" value="XAA-PRO AMINOPEPTIDASE 3"/>
    <property type="match status" value="1"/>
</dbReference>
<evidence type="ECO:0000256" key="5">
    <source>
        <dbReference type="ARBA" id="ARBA00022723"/>
    </source>
</evidence>
<comment type="caution">
    <text evidence="10">The sequence shown here is derived from an EMBL/GenBank/DDBJ whole genome shotgun (WGS) entry which is preliminary data.</text>
</comment>
<dbReference type="InterPro" id="IPR036005">
    <property type="entry name" value="Creatinase/aminopeptidase-like"/>
</dbReference>
<keyword evidence="5" id="KW-0479">Metal-binding</keyword>
<protein>
    <recommendedName>
        <fullName evidence="4">Xaa-Pro aminopeptidase</fullName>
        <ecNumber evidence="4">3.4.11.9</ecNumber>
    </recommendedName>
</protein>
<proteinExistence type="inferred from homology"/>
<comment type="cofactor">
    <cofactor evidence="2">
        <name>Mn(2+)</name>
        <dbReference type="ChEBI" id="CHEBI:29035"/>
    </cofactor>
</comment>
<organism evidence="10 11">
    <name type="scientific">Streptomyces pulveraceus</name>
    <dbReference type="NCBI Taxonomy" id="68258"/>
    <lineage>
        <taxon>Bacteria</taxon>
        <taxon>Bacillati</taxon>
        <taxon>Actinomycetota</taxon>
        <taxon>Actinomycetes</taxon>
        <taxon>Kitasatosporales</taxon>
        <taxon>Streptomycetaceae</taxon>
        <taxon>Streptomyces</taxon>
    </lineage>
</organism>
<evidence type="ECO:0000256" key="2">
    <source>
        <dbReference type="ARBA" id="ARBA00001936"/>
    </source>
</evidence>
<dbReference type="GO" id="GO:0004177">
    <property type="term" value="F:aminopeptidase activity"/>
    <property type="evidence" value="ECO:0007669"/>
    <property type="project" value="UniProtKB-KW"/>
</dbReference>
<evidence type="ECO:0000256" key="1">
    <source>
        <dbReference type="ARBA" id="ARBA00001424"/>
    </source>
</evidence>
<dbReference type="SUPFAM" id="SSF53092">
    <property type="entry name" value="Creatinase/prolidase N-terminal domain"/>
    <property type="match status" value="1"/>
</dbReference>
<dbReference type="SUPFAM" id="SSF55920">
    <property type="entry name" value="Creatinase/aminopeptidase"/>
    <property type="match status" value="1"/>
</dbReference>
<reference evidence="11" key="1">
    <citation type="journal article" date="2019" name="Int. J. Syst. Evol. Microbiol.">
        <title>The Global Catalogue of Microorganisms (GCM) 10K type strain sequencing project: providing services to taxonomists for standard genome sequencing and annotation.</title>
        <authorList>
            <consortium name="The Broad Institute Genomics Platform"/>
            <consortium name="The Broad Institute Genome Sequencing Center for Infectious Disease"/>
            <person name="Wu L."/>
            <person name="Ma J."/>
        </authorList>
    </citation>
    <scope>NUCLEOTIDE SEQUENCE [LARGE SCALE GENOMIC DNA]</scope>
    <source>
        <strain evidence="11">JCM 4147</strain>
    </source>
</reference>
<accession>A0ABW1GW66</accession>
<sequence length="516" mass="56658">MVTGPPRPDRARSPAPGTHRARGARPVPHHPSAPRTGSHDLPVSPALDAFMRTAWTDTPLPADARVPSYDATPARRARLAARFPGERLVIPAGALAVRSNDTDHRFRPHTGYAWLTGLTGEDQAGHVLVLEPDGDERHEAVLYLRPRSPRTGQEFYRDRRYGEFWVGRRPDLAEAARLTGIRCAHLDAWEKLLTGPQPPVRFLGGVDPSVDELLRCRRTFPLGRSAPAGLEAVLSELRLVKDPWEVGQLQQAVDATTAGFEDVVRSLPQALRHPRGERWIEGVFDLRARLEGNGPGYSTITAAGAHACVLHWIRNDGPLERDQLLLLDAGVETDTLYTADITRTLPLSGRFSPVQRTVYELVLAAQDAGIAALRPGARFRDFHLAAMRVIAEGLHEWGALRMSADEALDPDNGLYRRYTLCSSGHMLGMDVHDCAQARADAYLDGRLEAGQVLTVEPGLYLQPDDGTLPRSLRGIGVRIEDDLVITADGARLMSSALPRTTDGIEEWMGSLLESRA</sequence>
<dbReference type="Pfam" id="PF00557">
    <property type="entry name" value="Peptidase_M24"/>
    <property type="match status" value="1"/>
</dbReference>
<comment type="catalytic activity">
    <reaction evidence="1">
        <text>Release of any N-terminal amino acid, including proline, that is linked to proline, even from a dipeptide or tripeptide.</text>
        <dbReference type="EC" id="3.4.11.9"/>
    </reaction>
</comment>
<keyword evidence="10" id="KW-0031">Aminopeptidase</keyword>
<dbReference type="InterPro" id="IPR052433">
    <property type="entry name" value="X-Pro_dipept-like"/>
</dbReference>
<dbReference type="EMBL" id="JBHSPU010000031">
    <property type="protein sequence ID" value="MFC5918041.1"/>
    <property type="molecule type" value="Genomic_DNA"/>
</dbReference>
<comment type="similarity">
    <text evidence="3">Belongs to the peptidase M24B family.</text>
</comment>
<feature type="domain" description="Aminopeptidase P N-terminal" evidence="9">
    <location>
        <begin position="69"/>
        <end position="211"/>
    </location>
</feature>
<evidence type="ECO:0000256" key="8">
    <source>
        <dbReference type="SAM" id="MobiDB-lite"/>
    </source>
</evidence>
<dbReference type="InterPro" id="IPR029149">
    <property type="entry name" value="Creatin/AminoP/Spt16_N"/>
</dbReference>
<keyword evidence="10" id="KW-0645">Protease</keyword>
<dbReference type="Proteomes" id="UP001596200">
    <property type="component" value="Unassembled WGS sequence"/>
</dbReference>
<feature type="region of interest" description="Disordered" evidence="8">
    <location>
        <begin position="1"/>
        <end position="43"/>
    </location>
</feature>
<keyword evidence="6 10" id="KW-0378">Hydrolase</keyword>
<dbReference type="EC" id="3.4.11.9" evidence="4"/>
<dbReference type="PANTHER" id="PTHR43226:SF4">
    <property type="entry name" value="XAA-PRO AMINOPEPTIDASE 3"/>
    <property type="match status" value="1"/>
</dbReference>
<dbReference type="InterPro" id="IPR007865">
    <property type="entry name" value="Aminopep_P_N"/>
</dbReference>